<feature type="region of interest" description="Disordered" evidence="1">
    <location>
        <begin position="34"/>
        <end position="87"/>
    </location>
</feature>
<evidence type="ECO:0000259" key="2">
    <source>
        <dbReference type="Pfam" id="PF22936"/>
    </source>
</evidence>
<reference evidence="3 4" key="1">
    <citation type="submission" date="2015-08" db="EMBL/GenBank/DDBJ databases">
        <title>Next Generation Sequencing and Analysis of the Genome of Puccinia sorghi L Schw, the Causal Agent of Maize Common Rust.</title>
        <authorList>
            <person name="Rochi L."/>
            <person name="Burguener G."/>
            <person name="Darino M."/>
            <person name="Turjanski A."/>
            <person name="Kreff E."/>
            <person name="Dieguez M.J."/>
            <person name="Sacco F."/>
        </authorList>
    </citation>
    <scope>NUCLEOTIDE SEQUENCE [LARGE SCALE GENOMIC DNA]</scope>
    <source>
        <strain evidence="3 4">RO10H11247</strain>
    </source>
</reference>
<sequence>MFLVFDLLKSSKGSKWRKTKEACLRHTSGKKDFSNKSLKFFPNSMEPLPTPSTRNMPKPPFGGVPKKRNTGASKTPKKPSEDQSDAAAALMHEWKKGKKKMHDAHHCWQLHPELRPPQSSKSGALTSNQTPNTQLVEVKDGHESEVSIFFTEAASKPIVLDSGATHHLINNPNVFHKTAETNIKIARGGHSNFLNATAAGTATLINHRGGRLVLENTLLVPTLNRSLISIPRLFNRNIVINKTAEQGASIVIHGDFQLLGSLENNLLELCSSHFEVINSHSTCYHSSPDNPYWHARLGNPNQQFQSLIVP</sequence>
<dbReference type="Proteomes" id="UP000037035">
    <property type="component" value="Unassembled WGS sequence"/>
</dbReference>
<dbReference type="EMBL" id="LAVV01011624">
    <property type="protein sequence ID" value="KNZ47554.1"/>
    <property type="molecule type" value="Genomic_DNA"/>
</dbReference>
<organism evidence="3 4">
    <name type="scientific">Puccinia sorghi</name>
    <dbReference type="NCBI Taxonomy" id="27349"/>
    <lineage>
        <taxon>Eukaryota</taxon>
        <taxon>Fungi</taxon>
        <taxon>Dikarya</taxon>
        <taxon>Basidiomycota</taxon>
        <taxon>Pucciniomycotina</taxon>
        <taxon>Pucciniomycetes</taxon>
        <taxon>Pucciniales</taxon>
        <taxon>Pucciniaceae</taxon>
        <taxon>Puccinia</taxon>
    </lineage>
</organism>
<evidence type="ECO:0000313" key="4">
    <source>
        <dbReference type="Proteomes" id="UP000037035"/>
    </source>
</evidence>
<evidence type="ECO:0000313" key="3">
    <source>
        <dbReference type="EMBL" id="KNZ47554.1"/>
    </source>
</evidence>
<dbReference type="VEuPathDB" id="FungiDB:VP01_6314g1"/>
<accession>A0A0L6UG70</accession>
<keyword evidence="4" id="KW-1185">Reference proteome</keyword>
<protein>
    <recommendedName>
        <fullName evidence="2">Retrovirus-related Pol polyprotein from transposon TNT 1-94-like beta-barrel domain-containing protein</fullName>
    </recommendedName>
</protein>
<evidence type="ECO:0000256" key="1">
    <source>
        <dbReference type="SAM" id="MobiDB-lite"/>
    </source>
</evidence>
<dbReference type="InterPro" id="IPR054722">
    <property type="entry name" value="PolX-like_BBD"/>
</dbReference>
<comment type="caution">
    <text evidence="3">The sequence shown here is derived from an EMBL/GenBank/DDBJ whole genome shotgun (WGS) entry which is preliminary data.</text>
</comment>
<dbReference type="OrthoDB" id="1728030at2759"/>
<proteinExistence type="predicted"/>
<feature type="non-terminal residue" evidence="3">
    <location>
        <position position="310"/>
    </location>
</feature>
<dbReference type="Pfam" id="PF22936">
    <property type="entry name" value="Pol_BBD"/>
    <property type="match status" value="1"/>
</dbReference>
<gene>
    <name evidence="3" type="ORF">VP01_6314g1</name>
</gene>
<feature type="domain" description="Retrovirus-related Pol polyprotein from transposon TNT 1-94-like beta-barrel" evidence="2">
    <location>
        <begin position="159"/>
        <end position="236"/>
    </location>
</feature>
<dbReference type="AlphaFoldDB" id="A0A0L6UG70"/>
<name>A0A0L6UG70_9BASI</name>